<dbReference type="Pfam" id="PF00291">
    <property type="entry name" value="PALP"/>
    <property type="match status" value="1"/>
</dbReference>
<dbReference type="Gene3D" id="3.40.50.1100">
    <property type="match status" value="2"/>
</dbReference>
<gene>
    <name evidence="7" type="ORF">BE15_34170</name>
</gene>
<dbReference type="InterPro" id="IPR036052">
    <property type="entry name" value="TrpB-like_PALP_sf"/>
</dbReference>
<comment type="similarity">
    <text evidence="2">Belongs to the ACC deaminase/D-cysteine desulfhydrase family.</text>
</comment>
<sequence>MRDVDALRMIDRIPRLGWVVGPSPVTALPRLAAALGLDFLGIKRDDLCEPVHGGMKMRKLDYLLAAPPLSTAAAWSAAGGIGSGNVAALVVAAERLGRRVNAHLFWTDLSRAVIDNLALTASGPSSIRFYPSRLELALARPSLFLPLRARDAEGAAIVPLGATSALGMVGAARAALELCAQVRAGELPEPARVYVAFGSGGTAAGLAVGLSLGGLRSRVVAVAVVERLLASRFRLRALTAELRAFLARAGVAPVPPAAPIDLVHGHLGRGYGSPTPASLAACEALAAEGISLEPVYTGKAMAALMADARARRLGPVLFWHTARREPLPRPDGFCERLPPALARRLGAHCGGGSR</sequence>
<feature type="modified residue" description="N6-(pyridoxal phosphate)lysine" evidence="5">
    <location>
        <position position="56"/>
    </location>
</feature>
<dbReference type="InterPro" id="IPR001926">
    <property type="entry name" value="TrpB-like_PALP"/>
</dbReference>
<dbReference type="PIRSF" id="PIRSF006278">
    <property type="entry name" value="ACCD_DCysDesulf"/>
    <property type="match status" value="1"/>
</dbReference>
<name>A0A150Q4G0_SORCE</name>
<evidence type="ECO:0000256" key="5">
    <source>
        <dbReference type="PIRSR" id="PIRSR006278-2"/>
    </source>
</evidence>
<dbReference type="RefSeq" id="WP_061612473.1">
    <property type="nucleotide sequence ID" value="NZ_JEMA01001065.1"/>
</dbReference>
<dbReference type="AlphaFoldDB" id="A0A150Q4G0"/>
<keyword evidence="3 5" id="KW-0663">Pyridoxal phosphate</keyword>
<comment type="cofactor">
    <cofactor evidence="1">
        <name>pyridoxal 5'-phosphate</name>
        <dbReference type="ChEBI" id="CHEBI:597326"/>
    </cofactor>
</comment>
<protein>
    <recommendedName>
        <fullName evidence="6">Tryptophan synthase beta chain-like PALP domain-containing protein</fullName>
    </recommendedName>
</protein>
<dbReference type="EMBL" id="JEMA01001065">
    <property type="protein sequence ID" value="KYF62790.1"/>
    <property type="molecule type" value="Genomic_DNA"/>
</dbReference>
<comment type="caution">
    <text evidence="7">The sequence shown here is derived from an EMBL/GenBank/DDBJ whole genome shotgun (WGS) entry which is preliminary data.</text>
</comment>
<dbReference type="PANTHER" id="PTHR43780:SF2">
    <property type="entry name" value="1-AMINOCYCLOPROPANE-1-CARBOXYLATE DEAMINASE-RELATED"/>
    <property type="match status" value="1"/>
</dbReference>
<feature type="active site" description="Nucleophile" evidence="4">
    <location>
        <position position="83"/>
    </location>
</feature>
<evidence type="ECO:0000259" key="6">
    <source>
        <dbReference type="Pfam" id="PF00291"/>
    </source>
</evidence>
<dbReference type="SUPFAM" id="SSF53686">
    <property type="entry name" value="Tryptophan synthase beta subunit-like PLP-dependent enzymes"/>
    <property type="match status" value="1"/>
</dbReference>
<evidence type="ECO:0000256" key="1">
    <source>
        <dbReference type="ARBA" id="ARBA00001933"/>
    </source>
</evidence>
<organism evidence="7 8">
    <name type="scientific">Sorangium cellulosum</name>
    <name type="common">Polyangium cellulosum</name>
    <dbReference type="NCBI Taxonomy" id="56"/>
    <lineage>
        <taxon>Bacteria</taxon>
        <taxon>Pseudomonadati</taxon>
        <taxon>Myxococcota</taxon>
        <taxon>Polyangia</taxon>
        <taxon>Polyangiales</taxon>
        <taxon>Polyangiaceae</taxon>
        <taxon>Sorangium</taxon>
    </lineage>
</organism>
<evidence type="ECO:0000256" key="4">
    <source>
        <dbReference type="PIRSR" id="PIRSR006278-1"/>
    </source>
</evidence>
<feature type="domain" description="Tryptophan synthase beta chain-like PALP" evidence="6">
    <location>
        <begin position="20"/>
        <end position="315"/>
    </location>
</feature>
<evidence type="ECO:0000313" key="7">
    <source>
        <dbReference type="EMBL" id="KYF62790.1"/>
    </source>
</evidence>
<evidence type="ECO:0000313" key="8">
    <source>
        <dbReference type="Proteomes" id="UP000075260"/>
    </source>
</evidence>
<proteinExistence type="inferred from homology"/>
<accession>A0A150Q4G0</accession>
<evidence type="ECO:0000256" key="2">
    <source>
        <dbReference type="ARBA" id="ARBA00008639"/>
    </source>
</evidence>
<dbReference type="Proteomes" id="UP000075260">
    <property type="component" value="Unassembled WGS sequence"/>
</dbReference>
<dbReference type="GO" id="GO:0019148">
    <property type="term" value="F:D-cysteine desulfhydrase activity"/>
    <property type="evidence" value="ECO:0007669"/>
    <property type="project" value="TreeGrafter"/>
</dbReference>
<dbReference type="OrthoDB" id="5503174at2"/>
<reference evidence="7 8" key="1">
    <citation type="submission" date="2014-02" db="EMBL/GenBank/DDBJ databases">
        <title>The small core and large imbalanced accessory genome model reveals a collaborative survival strategy of Sorangium cellulosum strains in nature.</title>
        <authorList>
            <person name="Han K."/>
            <person name="Peng R."/>
            <person name="Blom J."/>
            <person name="Li Y.-Z."/>
        </authorList>
    </citation>
    <scope>NUCLEOTIDE SEQUENCE [LARGE SCALE GENOMIC DNA]</scope>
    <source>
        <strain evidence="7 8">So0008-312</strain>
    </source>
</reference>
<dbReference type="PANTHER" id="PTHR43780">
    <property type="entry name" value="1-AMINOCYCLOPROPANE-1-CARBOXYLATE DEAMINASE-RELATED"/>
    <property type="match status" value="1"/>
</dbReference>
<dbReference type="InterPro" id="IPR027278">
    <property type="entry name" value="ACCD_DCysDesulf"/>
</dbReference>
<evidence type="ECO:0000256" key="3">
    <source>
        <dbReference type="ARBA" id="ARBA00022898"/>
    </source>
</evidence>